<keyword evidence="2" id="KW-1185">Reference proteome</keyword>
<evidence type="ECO:0000313" key="1">
    <source>
        <dbReference type="EMBL" id="KAI8535899.1"/>
    </source>
</evidence>
<gene>
    <name evidence="1" type="ORF">RHMOL_Rhmol10G0210700</name>
</gene>
<accession>A0ACC0M5P2</accession>
<name>A0ACC0M5P2_RHOML</name>
<reference evidence="1" key="1">
    <citation type="submission" date="2022-02" db="EMBL/GenBank/DDBJ databases">
        <title>Plant Genome Project.</title>
        <authorList>
            <person name="Zhang R.-G."/>
        </authorList>
    </citation>
    <scope>NUCLEOTIDE SEQUENCE</scope>
    <source>
        <strain evidence="1">AT1</strain>
    </source>
</reference>
<dbReference type="EMBL" id="CM046397">
    <property type="protein sequence ID" value="KAI8535899.1"/>
    <property type="molecule type" value="Genomic_DNA"/>
</dbReference>
<evidence type="ECO:0000313" key="2">
    <source>
        <dbReference type="Proteomes" id="UP001062846"/>
    </source>
</evidence>
<organism evidence="1 2">
    <name type="scientific">Rhododendron molle</name>
    <name type="common">Chinese azalea</name>
    <name type="synonym">Azalea mollis</name>
    <dbReference type="NCBI Taxonomy" id="49168"/>
    <lineage>
        <taxon>Eukaryota</taxon>
        <taxon>Viridiplantae</taxon>
        <taxon>Streptophyta</taxon>
        <taxon>Embryophyta</taxon>
        <taxon>Tracheophyta</taxon>
        <taxon>Spermatophyta</taxon>
        <taxon>Magnoliopsida</taxon>
        <taxon>eudicotyledons</taxon>
        <taxon>Gunneridae</taxon>
        <taxon>Pentapetalae</taxon>
        <taxon>asterids</taxon>
        <taxon>Ericales</taxon>
        <taxon>Ericaceae</taxon>
        <taxon>Ericoideae</taxon>
        <taxon>Rhodoreae</taxon>
        <taxon>Rhododendron</taxon>
    </lineage>
</organism>
<protein>
    <submittedName>
        <fullName evidence="1">Uncharacterized protein</fullName>
    </submittedName>
</protein>
<comment type="caution">
    <text evidence="1">The sequence shown here is derived from an EMBL/GenBank/DDBJ whole genome shotgun (WGS) entry which is preliminary data.</text>
</comment>
<sequence>MASSHGNTQSEPAKMEQIIIEFFAKSRQIILESRCPHVSSRNYSGEQVISSPSSSSSSSSSVRTRDKWFNLALRDCPAALENIDFWRESYLEPMVIDIILLQGRSGLDPMSSSPRRGIVRNLSAKEQFLNIWNSEVDEFRREVKTEKIIERWVVQYENGKSGRLYFWKQEVNWLLPADKFFHDLNSTGQILKFNLTHRVSSFVEPFTRQEESVMQKFEFMPVETFCGRLCLSVSYYSSLSDVNSEPSTPTTPQFIQDYVGSPLACPLKRFPSIPRCSQSSSSFGRHHSWSDDIYRVAPPSPTRSDSHASVSKPRSHCIPPTNLPLHFPDAPQLHENSSNTDVYWPSVFTPSPSQSPPAYIPSSHVSKVLLQSESAPVSIPESKLGSAPLSNIYQNLPPSPPLKVTRLGASKTEKSSDLAQNRLTVEKLLSFRKNESGSCSCLKLSSNSSSRKSISRTSSRLSFQDDIADSELFSGPFVVDDVDTVDRGSRPASFDQKGHPCEPLEPGGLFQIRKTQDAAVAALVYMLKRAPPLRHDFSSSISSPESSRPLTSTEQNIKSDPPRVQCVAAAISVASSGHILPKTTANALDELRGYIDMKDSLVTQGMRSNIQTK</sequence>
<dbReference type="Proteomes" id="UP001062846">
    <property type="component" value="Chromosome 10"/>
</dbReference>
<proteinExistence type="predicted"/>